<keyword evidence="3" id="KW-1185">Reference proteome</keyword>
<reference evidence="2" key="1">
    <citation type="journal article" date="2018" name="DNA Res.">
        <title>Multiple hybrid de novo genome assembly of finger millet, an orphan allotetraploid crop.</title>
        <authorList>
            <person name="Hatakeyama M."/>
            <person name="Aluri S."/>
            <person name="Balachadran M.T."/>
            <person name="Sivarajan S.R."/>
            <person name="Patrignani A."/>
            <person name="Gruter S."/>
            <person name="Poveda L."/>
            <person name="Shimizu-Inatsugi R."/>
            <person name="Baeten J."/>
            <person name="Francoijs K.J."/>
            <person name="Nataraja K.N."/>
            <person name="Reddy Y.A.N."/>
            <person name="Phadnis S."/>
            <person name="Ravikumar R.L."/>
            <person name="Schlapbach R."/>
            <person name="Sreeman S.M."/>
            <person name="Shimizu K.K."/>
        </authorList>
    </citation>
    <scope>NUCLEOTIDE SEQUENCE</scope>
</reference>
<comment type="caution">
    <text evidence="2">The sequence shown here is derived from an EMBL/GenBank/DDBJ whole genome shotgun (WGS) entry which is preliminary data.</text>
</comment>
<protein>
    <submittedName>
        <fullName evidence="2">Uncharacterized protein</fullName>
    </submittedName>
</protein>
<dbReference type="EMBL" id="BQKI01000009">
    <property type="protein sequence ID" value="GJN03144.1"/>
    <property type="molecule type" value="Genomic_DNA"/>
</dbReference>
<sequence>MEGGSRGTGKGPQLPTKAPDSLEGTGLVLGGRGWREEVFPCPLSRDFLNRGSSAAVEREAGVADEMARGSAELVASAIQDRDWALVCLLSPSTELINSAGANGKYFQ</sequence>
<feature type="compositionally biased region" description="Gly residues" evidence="1">
    <location>
        <begin position="1"/>
        <end position="10"/>
    </location>
</feature>
<proteinExistence type="predicted"/>
<evidence type="ECO:0000313" key="2">
    <source>
        <dbReference type="EMBL" id="GJN03144.1"/>
    </source>
</evidence>
<evidence type="ECO:0000256" key="1">
    <source>
        <dbReference type="SAM" id="MobiDB-lite"/>
    </source>
</evidence>
<organism evidence="2 3">
    <name type="scientific">Eleusine coracana subsp. coracana</name>
    <dbReference type="NCBI Taxonomy" id="191504"/>
    <lineage>
        <taxon>Eukaryota</taxon>
        <taxon>Viridiplantae</taxon>
        <taxon>Streptophyta</taxon>
        <taxon>Embryophyta</taxon>
        <taxon>Tracheophyta</taxon>
        <taxon>Spermatophyta</taxon>
        <taxon>Magnoliopsida</taxon>
        <taxon>Liliopsida</taxon>
        <taxon>Poales</taxon>
        <taxon>Poaceae</taxon>
        <taxon>PACMAD clade</taxon>
        <taxon>Chloridoideae</taxon>
        <taxon>Cynodonteae</taxon>
        <taxon>Eleusininae</taxon>
        <taxon>Eleusine</taxon>
    </lineage>
</organism>
<dbReference type="AlphaFoldDB" id="A0AAV5CXQ8"/>
<reference evidence="2" key="2">
    <citation type="submission" date="2021-12" db="EMBL/GenBank/DDBJ databases">
        <title>Resequencing data analysis of finger millet.</title>
        <authorList>
            <person name="Hatakeyama M."/>
            <person name="Aluri S."/>
            <person name="Balachadran M.T."/>
            <person name="Sivarajan S.R."/>
            <person name="Poveda L."/>
            <person name="Shimizu-Inatsugi R."/>
            <person name="Schlapbach R."/>
            <person name="Sreeman S.M."/>
            <person name="Shimizu K.K."/>
        </authorList>
    </citation>
    <scope>NUCLEOTIDE SEQUENCE</scope>
</reference>
<gene>
    <name evidence="2" type="primary">ga20554</name>
    <name evidence="2" type="ORF">PR202_ga20554</name>
</gene>
<dbReference type="Proteomes" id="UP001054889">
    <property type="component" value="Unassembled WGS sequence"/>
</dbReference>
<name>A0AAV5CXQ8_ELECO</name>
<evidence type="ECO:0000313" key="3">
    <source>
        <dbReference type="Proteomes" id="UP001054889"/>
    </source>
</evidence>
<accession>A0AAV5CXQ8</accession>
<feature type="region of interest" description="Disordered" evidence="1">
    <location>
        <begin position="1"/>
        <end position="26"/>
    </location>
</feature>